<gene>
    <name evidence="1" type="ORF">ACH47G_00565</name>
</gene>
<evidence type="ECO:0000313" key="1">
    <source>
        <dbReference type="EMBL" id="MFI2318958.1"/>
    </source>
</evidence>
<name>A0ABW7W7J0_9NOCA</name>
<proteinExistence type="predicted"/>
<dbReference type="InterPro" id="IPR036249">
    <property type="entry name" value="Thioredoxin-like_sf"/>
</dbReference>
<comment type="caution">
    <text evidence="1">The sequence shown here is derived from an EMBL/GenBank/DDBJ whole genome shotgun (WGS) entry which is preliminary data.</text>
</comment>
<organism evidence="1 2">
    <name type="scientific">Nocardia beijingensis</name>
    <dbReference type="NCBI Taxonomy" id="95162"/>
    <lineage>
        <taxon>Bacteria</taxon>
        <taxon>Bacillati</taxon>
        <taxon>Actinomycetota</taxon>
        <taxon>Actinomycetes</taxon>
        <taxon>Mycobacteriales</taxon>
        <taxon>Nocardiaceae</taxon>
        <taxon>Nocardia</taxon>
    </lineage>
</organism>
<dbReference type="Pfam" id="PF22234">
    <property type="entry name" value="Rv2466c-like"/>
    <property type="match status" value="1"/>
</dbReference>
<dbReference type="SUPFAM" id="SSF52833">
    <property type="entry name" value="Thioredoxin-like"/>
    <property type="match status" value="1"/>
</dbReference>
<dbReference type="RefSeq" id="WP_396946159.1">
    <property type="nucleotide sequence ID" value="NZ_JBIRXV010000001.1"/>
</dbReference>
<accession>A0ABW7W7J0</accession>
<dbReference type="EMBL" id="JBIRXV010000001">
    <property type="protein sequence ID" value="MFI2318958.1"/>
    <property type="molecule type" value="Genomic_DNA"/>
</dbReference>
<dbReference type="Gene3D" id="3.40.30.10">
    <property type="entry name" value="Glutaredoxin"/>
    <property type="match status" value="1"/>
</dbReference>
<keyword evidence="2" id="KW-1185">Reference proteome</keyword>
<sequence>MADIDLYVDPVCPFAWVAAQWLLDTAADQHAVTLRPMSLAVLNGDHDVDADHAPMIVRSRRLGRVFAAAVQQYGQTAFSPLYTEFGVRLHAHARQADDAVAAALAATGFDQQLIEALDDTRYDAAVAQAHRASQTVLGGRSGSPIISVDGHVFSGPVLTELPAPGHATELLAAIVTAATTPGFAALQRPYQGPPAVADVEEEQR</sequence>
<reference evidence="1 2" key="1">
    <citation type="submission" date="2024-10" db="EMBL/GenBank/DDBJ databases">
        <title>The Natural Products Discovery Center: Release of the First 8490 Sequenced Strains for Exploring Actinobacteria Biosynthetic Diversity.</title>
        <authorList>
            <person name="Kalkreuter E."/>
            <person name="Kautsar S.A."/>
            <person name="Yang D."/>
            <person name="Bader C.D."/>
            <person name="Teijaro C.N."/>
            <person name="Fluegel L."/>
            <person name="Davis C.M."/>
            <person name="Simpson J.R."/>
            <person name="Lauterbach L."/>
            <person name="Steele A.D."/>
            <person name="Gui C."/>
            <person name="Meng S."/>
            <person name="Li G."/>
            <person name="Viehrig K."/>
            <person name="Ye F."/>
            <person name="Su P."/>
            <person name="Kiefer A.F."/>
            <person name="Nichols A."/>
            <person name="Cepeda A.J."/>
            <person name="Yan W."/>
            <person name="Fan B."/>
            <person name="Jiang Y."/>
            <person name="Adhikari A."/>
            <person name="Zheng C.-J."/>
            <person name="Schuster L."/>
            <person name="Cowan T.M."/>
            <person name="Smanski M.J."/>
            <person name="Chevrette M.G."/>
            <person name="De Carvalho L.P.S."/>
            <person name="Shen B."/>
        </authorList>
    </citation>
    <scope>NUCLEOTIDE SEQUENCE [LARGE SCALE GENOMIC DNA]</scope>
    <source>
        <strain evidence="1 2">NPDC019626</strain>
    </source>
</reference>
<protein>
    <submittedName>
        <fullName evidence="1">Disulfide bond formation protein DsbA</fullName>
    </submittedName>
</protein>
<dbReference type="InterPro" id="IPR053977">
    <property type="entry name" value="Rv2466c-like"/>
</dbReference>
<evidence type="ECO:0000313" key="2">
    <source>
        <dbReference type="Proteomes" id="UP001611450"/>
    </source>
</evidence>
<dbReference type="Proteomes" id="UP001611450">
    <property type="component" value="Unassembled WGS sequence"/>
</dbReference>